<sequence>MLWDSTLMPPLSPSPNAYGYPLLIKHLLAGSQLASASQEIVSGTEMRLSYADLGKRVRQLANSLKASGIHEGMRVGVMDWDTHRYLECFFAIPMMGASLFTINVRLSPAQVLYTINHGKSDLIIVHRDFMPLIDDIKPGFDRDIIIVPIGDGEGYEEWIGEASGSFDFPDFDENQTATLFYTTGTTGNPKGVSYSHRQLVLHTLGLIAGFGAWPGNAGFHRGDVYMPLTPLFHVHGWGFPYAATMLGLRQVYPGRYDPDTILRLIADENVTFSHCVPTVLSMVLDHPGCPQIDQDRWKVIIGGAALPRNLQDRAAAAGISLHAAYGMSETCPFLTVANLSSDDPEVQAQTGFPGPLVDLRVVTPDMKDVPHDGETTGEVVARAPWLTQGYLDNAQASDELWDGGYLHTGDVGYIRENGSLQITDRLKDVIKTGGEWISSLALENIASSCSGVEDVAAIGLPHVKWGERPVLVAQAAKDADPDIVRLRVMEEIQSRVDAGEISKWAVPDEIIFVDRLPKTSVGKLDKKLVRKDISTRADLKS</sequence>
<dbReference type="SUPFAM" id="SSF56801">
    <property type="entry name" value="Acetyl-CoA synthetase-like"/>
    <property type="match status" value="1"/>
</dbReference>
<evidence type="ECO:0000259" key="1">
    <source>
        <dbReference type="Pfam" id="PF00501"/>
    </source>
</evidence>
<dbReference type="AlphaFoldDB" id="A0A916VNC0"/>
<dbReference type="InterPro" id="IPR042099">
    <property type="entry name" value="ANL_N_sf"/>
</dbReference>
<dbReference type="Gene3D" id="3.30.300.30">
    <property type="match status" value="1"/>
</dbReference>
<dbReference type="GO" id="GO:0016877">
    <property type="term" value="F:ligase activity, forming carbon-sulfur bonds"/>
    <property type="evidence" value="ECO:0007669"/>
    <property type="project" value="UniProtKB-ARBA"/>
</dbReference>
<gene>
    <name evidence="3" type="ORF">GCM10011498_10710</name>
</gene>
<evidence type="ECO:0000313" key="4">
    <source>
        <dbReference type="Proteomes" id="UP000628017"/>
    </source>
</evidence>
<dbReference type="InterPro" id="IPR020845">
    <property type="entry name" value="AMP-binding_CS"/>
</dbReference>
<dbReference type="Pfam" id="PF13193">
    <property type="entry name" value="AMP-binding_C"/>
    <property type="match status" value="1"/>
</dbReference>
<dbReference type="InterPro" id="IPR050237">
    <property type="entry name" value="ATP-dep_AMP-bd_enzyme"/>
</dbReference>
<feature type="domain" description="AMP-binding enzyme C-terminal" evidence="2">
    <location>
        <begin position="442"/>
        <end position="523"/>
    </location>
</feature>
<dbReference type="Gene3D" id="3.40.50.12780">
    <property type="entry name" value="N-terminal domain of ligase-like"/>
    <property type="match status" value="1"/>
</dbReference>
<organism evidence="3 4">
    <name type="scientific">Neptunicoccus cionae</name>
    <dbReference type="NCBI Taxonomy" id="2035344"/>
    <lineage>
        <taxon>Bacteria</taxon>
        <taxon>Pseudomonadati</taxon>
        <taxon>Pseudomonadota</taxon>
        <taxon>Alphaproteobacteria</taxon>
        <taxon>Rhodobacterales</taxon>
        <taxon>Paracoccaceae</taxon>
        <taxon>Neptunicoccus</taxon>
    </lineage>
</organism>
<dbReference type="PROSITE" id="PS00455">
    <property type="entry name" value="AMP_BINDING"/>
    <property type="match status" value="1"/>
</dbReference>
<evidence type="ECO:0000313" key="3">
    <source>
        <dbReference type="EMBL" id="GGA12673.1"/>
    </source>
</evidence>
<proteinExistence type="predicted"/>
<name>A0A916VNC0_9RHOB</name>
<dbReference type="InterPro" id="IPR045851">
    <property type="entry name" value="AMP-bd_C_sf"/>
</dbReference>
<evidence type="ECO:0000259" key="2">
    <source>
        <dbReference type="Pfam" id="PF13193"/>
    </source>
</evidence>
<feature type="domain" description="AMP-dependent synthetase/ligase" evidence="1">
    <location>
        <begin position="42"/>
        <end position="391"/>
    </location>
</feature>
<accession>A0A916VNC0</accession>
<dbReference type="EMBL" id="BMKA01000002">
    <property type="protein sequence ID" value="GGA12673.1"/>
    <property type="molecule type" value="Genomic_DNA"/>
</dbReference>
<dbReference type="InterPro" id="IPR025110">
    <property type="entry name" value="AMP-bd_C"/>
</dbReference>
<reference evidence="3" key="2">
    <citation type="submission" date="2020-09" db="EMBL/GenBank/DDBJ databases">
        <authorList>
            <person name="Sun Q."/>
            <person name="Zhou Y."/>
        </authorList>
    </citation>
    <scope>NUCLEOTIDE SEQUENCE</scope>
    <source>
        <strain evidence="3">CGMCC 1.15880</strain>
    </source>
</reference>
<dbReference type="InterPro" id="IPR000873">
    <property type="entry name" value="AMP-dep_synth/lig_dom"/>
</dbReference>
<reference evidence="3" key="1">
    <citation type="journal article" date="2014" name="Int. J. Syst. Evol. Microbiol.">
        <title>Complete genome sequence of Corynebacterium casei LMG S-19264T (=DSM 44701T), isolated from a smear-ripened cheese.</title>
        <authorList>
            <consortium name="US DOE Joint Genome Institute (JGI-PGF)"/>
            <person name="Walter F."/>
            <person name="Albersmeier A."/>
            <person name="Kalinowski J."/>
            <person name="Ruckert C."/>
        </authorList>
    </citation>
    <scope>NUCLEOTIDE SEQUENCE</scope>
    <source>
        <strain evidence="3">CGMCC 1.15880</strain>
    </source>
</reference>
<comment type="caution">
    <text evidence="3">The sequence shown here is derived from an EMBL/GenBank/DDBJ whole genome shotgun (WGS) entry which is preliminary data.</text>
</comment>
<dbReference type="NCBIfam" id="NF004837">
    <property type="entry name" value="PRK06187.1"/>
    <property type="match status" value="1"/>
</dbReference>
<dbReference type="PANTHER" id="PTHR43767:SF11">
    <property type="entry name" value="MEDIUM-CHAIN-FATTY-ACID--COA LIGASE"/>
    <property type="match status" value="1"/>
</dbReference>
<dbReference type="PANTHER" id="PTHR43767">
    <property type="entry name" value="LONG-CHAIN-FATTY-ACID--COA LIGASE"/>
    <property type="match status" value="1"/>
</dbReference>
<dbReference type="Pfam" id="PF00501">
    <property type="entry name" value="AMP-binding"/>
    <property type="match status" value="1"/>
</dbReference>
<keyword evidence="4" id="KW-1185">Reference proteome</keyword>
<dbReference type="Proteomes" id="UP000628017">
    <property type="component" value="Unassembled WGS sequence"/>
</dbReference>
<protein>
    <submittedName>
        <fullName evidence="3">AMP-binding protein</fullName>
    </submittedName>
</protein>